<dbReference type="EMBL" id="CP126969">
    <property type="protein sequence ID" value="WIM68340.1"/>
    <property type="molecule type" value="Genomic_DNA"/>
</dbReference>
<name>A0ABY8VFD2_9CORY</name>
<evidence type="ECO:0000256" key="2">
    <source>
        <dbReference type="ARBA" id="ARBA00008814"/>
    </source>
</evidence>
<dbReference type="PANTHER" id="PTHR30532:SF28">
    <property type="entry name" value="PETROBACTIN-BINDING PROTEIN YCLQ"/>
    <property type="match status" value="1"/>
</dbReference>
<evidence type="ECO:0000256" key="4">
    <source>
        <dbReference type="ARBA" id="ARBA00022729"/>
    </source>
</evidence>
<reference evidence="7 8" key="1">
    <citation type="submission" date="2023-05" db="EMBL/GenBank/DDBJ databases">
        <title>Corynebacterium suedekumii sp. nov. and Corynebacterium breve sp. nov. isolated from raw cow's milk.</title>
        <authorList>
            <person name="Baer M.K."/>
            <person name="Mehl L."/>
            <person name="Hellmuth R."/>
            <person name="Marke G."/>
            <person name="Lipski A."/>
        </authorList>
    </citation>
    <scope>NUCLEOTIDE SEQUENCE [LARGE SCALE GENOMIC DNA]</scope>
    <source>
        <strain evidence="7 8">R4</strain>
    </source>
</reference>
<dbReference type="RefSeq" id="WP_284825814.1">
    <property type="nucleotide sequence ID" value="NZ_CP126969.1"/>
</dbReference>
<dbReference type="SUPFAM" id="SSF53807">
    <property type="entry name" value="Helical backbone' metal receptor"/>
    <property type="match status" value="1"/>
</dbReference>
<sequence>MVARLSTPKALVAIVASASLLLVSCSEGAAPTDNASSSSDSVNTIEVEDNNGTQTVPSPPTSAASLDNRTFEVLEQWGVDLVAAPIDLMPNTIGYSENSEILNIGNHREPDLELLTAAEPDLIINGQRFTSHAEAIAKLNPDTPIVDFEPRDGEPFDEELIRQVEELGKIFGKEAEADSLVQDFTDAVERAKAAYDPEKKVMAINVSGGNIGYVAPTVGRTYGPIFDLIGLTPALEVPEGSSNHEGDDISVEAIAQSNPDWLLVLDRDAGTSTAEGSKPAKAVVEESQALQNVTAINEGHVVYAPNDTYTNESIITYTEILNDIADAFEAAK</sequence>
<organism evidence="7 8">
    <name type="scientific">Corynebacterium breve</name>
    <dbReference type="NCBI Taxonomy" id="3049799"/>
    <lineage>
        <taxon>Bacteria</taxon>
        <taxon>Bacillati</taxon>
        <taxon>Actinomycetota</taxon>
        <taxon>Actinomycetes</taxon>
        <taxon>Mycobacteriales</taxon>
        <taxon>Corynebacteriaceae</taxon>
        <taxon>Corynebacterium</taxon>
    </lineage>
</organism>
<dbReference type="Gene3D" id="3.40.50.1980">
    <property type="entry name" value="Nitrogenase molybdenum iron protein domain"/>
    <property type="match status" value="2"/>
</dbReference>
<keyword evidence="4 5" id="KW-0732">Signal</keyword>
<dbReference type="PROSITE" id="PS50983">
    <property type="entry name" value="FE_B12_PBP"/>
    <property type="match status" value="1"/>
</dbReference>
<comment type="subcellular location">
    <subcellularLocation>
        <location evidence="1">Cell envelope</location>
    </subcellularLocation>
</comment>
<dbReference type="Pfam" id="PF01497">
    <property type="entry name" value="Peripla_BP_2"/>
    <property type="match status" value="1"/>
</dbReference>
<evidence type="ECO:0000256" key="1">
    <source>
        <dbReference type="ARBA" id="ARBA00004196"/>
    </source>
</evidence>
<gene>
    <name evidence="7" type="ORF">QP027_02765</name>
</gene>
<dbReference type="InterPro" id="IPR002491">
    <property type="entry name" value="ABC_transptr_periplasmic_BD"/>
</dbReference>
<evidence type="ECO:0000256" key="3">
    <source>
        <dbReference type="ARBA" id="ARBA00022448"/>
    </source>
</evidence>
<evidence type="ECO:0000256" key="5">
    <source>
        <dbReference type="SAM" id="SignalP"/>
    </source>
</evidence>
<evidence type="ECO:0000313" key="7">
    <source>
        <dbReference type="EMBL" id="WIM68340.1"/>
    </source>
</evidence>
<feature type="chain" id="PRO_5045544581" evidence="5">
    <location>
        <begin position="30"/>
        <end position="332"/>
    </location>
</feature>
<accession>A0ABY8VFD2</accession>
<evidence type="ECO:0000259" key="6">
    <source>
        <dbReference type="PROSITE" id="PS50983"/>
    </source>
</evidence>
<dbReference type="Proteomes" id="UP001225598">
    <property type="component" value="Chromosome"/>
</dbReference>
<feature type="domain" description="Fe/B12 periplasmic-binding" evidence="6">
    <location>
        <begin position="62"/>
        <end position="332"/>
    </location>
</feature>
<feature type="signal peptide" evidence="5">
    <location>
        <begin position="1"/>
        <end position="29"/>
    </location>
</feature>
<keyword evidence="8" id="KW-1185">Reference proteome</keyword>
<proteinExistence type="inferred from homology"/>
<dbReference type="PANTHER" id="PTHR30532">
    <property type="entry name" value="IRON III DICITRATE-BINDING PERIPLASMIC PROTEIN"/>
    <property type="match status" value="1"/>
</dbReference>
<keyword evidence="3" id="KW-0813">Transport</keyword>
<dbReference type="InterPro" id="IPR051313">
    <property type="entry name" value="Bact_iron-sidero_bind"/>
</dbReference>
<comment type="similarity">
    <text evidence="2">Belongs to the bacterial solute-binding protein 8 family.</text>
</comment>
<evidence type="ECO:0000313" key="8">
    <source>
        <dbReference type="Proteomes" id="UP001225598"/>
    </source>
</evidence>
<protein>
    <submittedName>
        <fullName evidence="7">ABC transporter substrate-binding protein</fullName>
    </submittedName>
</protein>
<dbReference type="PROSITE" id="PS51257">
    <property type="entry name" value="PROKAR_LIPOPROTEIN"/>
    <property type="match status" value="1"/>
</dbReference>